<protein>
    <submittedName>
        <fullName evidence="2">Uncharacterized protein</fullName>
    </submittedName>
</protein>
<feature type="compositionally biased region" description="Polar residues" evidence="1">
    <location>
        <begin position="56"/>
        <end position="65"/>
    </location>
</feature>
<comment type="caution">
    <text evidence="2">The sequence shown here is derived from an EMBL/GenBank/DDBJ whole genome shotgun (WGS) entry which is preliminary data.</text>
</comment>
<feature type="compositionally biased region" description="Polar residues" evidence="1">
    <location>
        <begin position="1"/>
        <end position="10"/>
    </location>
</feature>
<gene>
    <name evidence="2" type="ORF">TM35_000172200</name>
</gene>
<evidence type="ECO:0000313" key="3">
    <source>
        <dbReference type="Proteomes" id="UP000192257"/>
    </source>
</evidence>
<feature type="compositionally biased region" description="Low complexity" evidence="1">
    <location>
        <begin position="96"/>
        <end position="112"/>
    </location>
</feature>
<proteinExistence type="predicted"/>
<evidence type="ECO:0000256" key="1">
    <source>
        <dbReference type="SAM" id="MobiDB-lite"/>
    </source>
</evidence>
<dbReference type="GeneID" id="39986079"/>
<dbReference type="Proteomes" id="UP000192257">
    <property type="component" value="Unassembled WGS sequence"/>
</dbReference>
<evidence type="ECO:0000313" key="2">
    <source>
        <dbReference type="EMBL" id="ORC88348.1"/>
    </source>
</evidence>
<feature type="compositionally biased region" description="Polar residues" evidence="1">
    <location>
        <begin position="125"/>
        <end position="153"/>
    </location>
</feature>
<feature type="region of interest" description="Disordered" evidence="1">
    <location>
        <begin position="1"/>
        <end position="157"/>
    </location>
</feature>
<accession>A0A1X0NUX4</accession>
<organism evidence="2 3">
    <name type="scientific">Trypanosoma theileri</name>
    <dbReference type="NCBI Taxonomy" id="67003"/>
    <lineage>
        <taxon>Eukaryota</taxon>
        <taxon>Discoba</taxon>
        <taxon>Euglenozoa</taxon>
        <taxon>Kinetoplastea</taxon>
        <taxon>Metakinetoplastina</taxon>
        <taxon>Trypanosomatida</taxon>
        <taxon>Trypanosomatidae</taxon>
        <taxon>Trypanosoma</taxon>
    </lineage>
</organism>
<keyword evidence="3" id="KW-1185">Reference proteome</keyword>
<dbReference type="VEuPathDB" id="TriTrypDB:TM35_000172200"/>
<dbReference type="AlphaFoldDB" id="A0A1X0NUX4"/>
<sequence>MQHVQQSHLQPNPKEETPAAEAPSSHGNAAGVGVKKIVRPHSAAPVPQSAKEEKQAPNSKNNNKNSDVHLHKQSSLSPQENSIDPSKTSEAEKMPVSESSSSPITSEPTVVSEPTFSPKEDKNNSTESNEQGRENVTQPTTQDGKNDGINTTGKLIHPDIPATVDEKNREGYCEYCQQHNNKHSRECKHGCSCSCPFDGTKQHSDGTSNEPHRCLCCCGC</sequence>
<name>A0A1X0NUX4_9TRYP</name>
<dbReference type="RefSeq" id="XP_028882414.1">
    <property type="nucleotide sequence ID" value="XM_029026299.1"/>
</dbReference>
<dbReference type="EMBL" id="NBCO01000017">
    <property type="protein sequence ID" value="ORC88348.1"/>
    <property type="molecule type" value="Genomic_DNA"/>
</dbReference>
<feature type="compositionally biased region" description="Polar residues" evidence="1">
    <location>
        <begin position="73"/>
        <end position="86"/>
    </location>
</feature>
<reference evidence="2 3" key="1">
    <citation type="submission" date="2017-03" db="EMBL/GenBank/DDBJ databases">
        <title>An alternative strategy for trypanosome survival in the mammalian bloodstream revealed through genome and transcriptome analysis of the ubiquitous bovine parasite Trypanosoma (Megatrypanum) theileri.</title>
        <authorList>
            <person name="Kelly S."/>
            <person name="Ivens A."/>
            <person name="Mott A."/>
            <person name="O'Neill E."/>
            <person name="Emms D."/>
            <person name="Macleod O."/>
            <person name="Voorheis P."/>
            <person name="Matthews J."/>
            <person name="Matthews K."/>
            <person name="Carrington M."/>
        </authorList>
    </citation>
    <scope>NUCLEOTIDE SEQUENCE [LARGE SCALE GENOMIC DNA]</scope>
    <source>
        <strain evidence="2">Edinburgh</strain>
    </source>
</reference>